<accession>A0A182NWD0</accession>
<protein>
    <submittedName>
        <fullName evidence="1">Uncharacterized protein</fullName>
    </submittedName>
</protein>
<organism evidence="1 2">
    <name type="scientific">Anopheles dirus</name>
    <dbReference type="NCBI Taxonomy" id="7168"/>
    <lineage>
        <taxon>Eukaryota</taxon>
        <taxon>Metazoa</taxon>
        <taxon>Ecdysozoa</taxon>
        <taxon>Arthropoda</taxon>
        <taxon>Hexapoda</taxon>
        <taxon>Insecta</taxon>
        <taxon>Pterygota</taxon>
        <taxon>Neoptera</taxon>
        <taxon>Endopterygota</taxon>
        <taxon>Diptera</taxon>
        <taxon>Nematocera</taxon>
        <taxon>Culicoidea</taxon>
        <taxon>Culicidae</taxon>
        <taxon>Anophelinae</taxon>
        <taxon>Anopheles</taxon>
    </lineage>
</organism>
<keyword evidence="2" id="KW-1185">Reference proteome</keyword>
<dbReference type="VEuPathDB" id="VectorBase:ADIR014205"/>
<name>A0A182NWD0_9DIPT</name>
<reference evidence="2" key="1">
    <citation type="submission" date="2013-03" db="EMBL/GenBank/DDBJ databases">
        <title>The Genome Sequence of Anopheles dirus WRAIR2.</title>
        <authorList>
            <consortium name="The Broad Institute Genomics Platform"/>
            <person name="Neafsey D.E."/>
            <person name="Walton C."/>
            <person name="Walker B."/>
            <person name="Young S.K."/>
            <person name="Zeng Q."/>
            <person name="Gargeya S."/>
            <person name="Fitzgerald M."/>
            <person name="Haas B."/>
            <person name="Abouelleil A."/>
            <person name="Allen A.W."/>
            <person name="Alvarado L."/>
            <person name="Arachchi H.M."/>
            <person name="Berlin A.M."/>
            <person name="Chapman S.B."/>
            <person name="Gainer-Dewar J."/>
            <person name="Goldberg J."/>
            <person name="Griggs A."/>
            <person name="Gujja S."/>
            <person name="Hansen M."/>
            <person name="Howarth C."/>
            <person name="Imamovic A."/>
            <person name="Ireland A."/>
            <person name="Larimer J."/>
            <person name="McCowan C."/>
            <person name="Murphy C."/>
            <person name="Pearson M."/>
            <person name="Poon T.W."/>
            <person name="Priest M."/>
            <person name="Roberts A."/>
            <person name="Saif S."/>
            <person name="Shea T."/>
            <person name="Sisk P."/>
            <person name="Sykes S."/>
            <person name="Wortman J."/>
            <person name="Nusbaum C."/>
            <person name="Birren B."/>
        </authorList>
    </citation>
    <scope>NUCLEOTIDE SEQUENCE [LARGE SCALE GENOMIC DNA]</scope>
    <source>
        <strain evidence="2">WRAIR2</strain>
    </source>
</reference>
<dbReference type="Proteomes" id="UP000075884">
    <property type="component" value="Unassembled WGS sequence"/>
</dbReference>
<dbReference type="AlphaFoldDB" id="A0A182NWD0"/>
<evidence type="ECO:0000313" key="1">
    <source>
        <dbReference type="EnsemblMetazoa" id="ADIR014205-PC"/>
    </source>
</evidence>
<dbReference type="EnsemblMetazoa" id="ADIR014205-RC">
    <property type="protein sequence ID" value="ADIR014205-PC"/>
    <property type="gene ID" value="ADIR014205"/>
</dbReference>
<sequence>MPTKKYCCSMLLESDVHISAEPGARGQIGTSSLYFGQMFSFGSRNPETPVASRIRCVQSFRSLNSTGNFCRLFEIFCKGMFRQPVT</sequence>
<proteinExistence type="predicted"/>
<evidence type="ECO:0000313" key="2">
    <source>
        <dbReference type="Proteomes" id="UP000075884"/>
    </source>
</evidence>
<reference evidence="1" key="2">
    <citation type="submission" date="2020-05" db="UniProtKB">
        <authorList>
            <consortium name="EnsemblMetazoa"/>
        </authorList>
    </citation>
    <scope>IDENTIFICATION</scope>
    <source>
        <strain evidence="1">WRAIR2</strain>
    </source>
</reference>